<dbReference type="PRINTS" id="PR00465">
    <property type="entry name" value="EP450IV"/>
</dbReference>
<dbReference type="InterPro" id="IPR002403">
    <property type="entry name" value="Cyt_P450_E_grp-IV"/>
</dbReference>
<reference evidence="17 18" key="1">
    <citation type="journal article" date="2011" name="Science">
        <title>The Selaginella genome identifies genetic changes associated with the evolution of vascular plants.</title>
        <authorList>
            <person name="Banks J.A."/>
            <person name="Nishiyama T."/>
            <person name="Hasebe M."/>
            <person name="Bowman J.L."/>
            <person name="Gribskov M."/>
            <person name="dePamphilis C."/>
            <person name="Albert V.A."/>
            <person name="Aono N."/>
            <person name="Aoyama T."/>
            <person name="Ambrose B.A."/>
            <person name="Ashton N.W."/>
            <person name="Axtell M.J."/>
            <person name="Barker E."/>
            <person name="Barker M.S."/>
            <person name="Bennetzen J.L."/>
            <person name="Bonawitz N.D."/>
            <person name="Chapple C."/>
            <person name="Cheng C."/>
            <person name="Correa L.G."/>
            <person name="Dacre M."/>
            <person name="DeBarry J."/>
            <person name="Dreyer I."/>
            <person name="Elias M."/>
            <person name="Engstrom E.M."/>
            <person name="Estelle M."/>
            <person name="Feng L."/>
            <person name="Finet C."/>
            <person name="Floyd S.K."/>
            <person name="Frommer W.B."/>
            <person name="Fujita T."/>
            <person name="Gramzow L."/>
            <person name="Gutensohn M."/>
            <person name="Harholt J."/>
            <person name="Hattori M."/>
            <person name="Heyl A."/>
            <person name="Hirai T."/>
            <person name="Hiwatashi Y."/>
            <person name="Ishikawa M."/>
            <person name="Iwata M."/>
            <person name="Karol K.G."/>
            <person name="Koehler B."/>
            <person name="Kolukisaoglu U."/>
            <person name="Kubo M."/>
            <person name="Kurata T."/>
            <person name="Lalonde S."/>
            <person name="Li K."/>
            <person name="Li Y."/>
            <person name="Litt A."/>
            <person name="Lyons E."/>
            <person name="Manning G."/>
            <person name="Maruyama T."/>
            <person name="Michael T.P."/>
            <person name="Mikami K."/>
            <person name="Miyazaki S."/>
            <person name="Morinaga S."/>
            <person name="Murata T."/>
            <person name="Mueller-Roeber B."/>
            <person name="Nelson D.R."/>
            <person name="Obara M."/>
            <person name="Oguri Y."/>
            <person name="Olmstead R.G."/>
            <person name="Onodera N."/>
            <person name="Petersen B.L."/>
            <person name="Pils B."/>
            <person name="Prigge M."/>
            <person name="Rensing S.A."/>
            <person name="Riano-Pachon D.M."/>
            <person name="Roberts A.W."/>
            <person name="Sato Y."/>
            <person name="Scheller H.V."/>
            <person name="Schulz B."/>
            <person name="Schulz C."/>
            <person name="Shakirov E.V."/>
            <person name="Shibagaki N."/>
            <person name="Shinohara N."/>
            <person name="Shippen D.E."/>
            <person name="Soerensen I."/>
            <person name="Sotooka R."/>
            <person name="Sugimoto N."/>
            <person name="Sugita M."/>
            <person name="Sumikawa N."/>
            <person name="Tanurdzic M."/>
            <person name="Theissen G."/>
            <person name="Ulvskov P."/>
            <person name="Wakazuki S."/>
            <person name="Weng J.K."/>
            <person name="Willats W.W."/>
            <person name="Wipf D."/>
            <person name="Wolf P.G."/>
            <person name="Yang L."/>
            <person name="Zimmer A.D."/>
            <person name="Zhu Q."/>
            <person name="Mitros T."/>
            <person name="Hellsten U."/>
            <person name="Loque D."/>
            <person name="Otillar R."/>
            <person name="Salamov A."/>
            <person name="Schmutz J."/>
            <person name="Shapiro H."/>
            <person name="Lindquist E."/>
            <person name="Lucas S."/>
            <person name="Rokhsar D."/>
            <person name="Grigoriev I.V."/>
        </authorList>
    </citation>
    <scope>NUCLEOTIDE SEQUENCE [LARGE SCALE GENOMIC DNA]</scope>
</reference>
<evidence type="ECO:0000256" key="10">
    <source>
        <dbReference type="ARBA" id="ARBA00023160"/>
    </source>
</evidence>
<dbReference type="HOGENOM" id="CLU_045757_0_0_1"/>
<evidence type="ECO:0000256" key="5">
    <source>
        <dbReference type="ARBA" id="ARBA00022723"/>
    </source>
</evidence>
<dbReference type="InParanoid" id="D8SYU8"/>
<evidence type="ECO:0000256" key="1">
    <source>
        <dbReference type="ARBA" id="ARBA00001971"/>
    </source>
</evidence>
<comment type="catalytic activity">
    <reaction evidence="13">
        <text>(13S)-hydroperoxy-(9Z,11E)-octadecadienoate = etheroleate + H2O</text>
        <dbReference type="Rhea" id="RHEA:79275"/>
        <dbReference type="ChEBI" id="CHEBI:15377"/>
        <dbReference type="ChEBI" id="CHEBI:57466"/>
        <dbReference type="ChEBI" id="CHEBI:229759"/>
        <dbReference type="EC" id="4.2.1.183"/>
    </reaction>
    <physiologicalReaction direction="left-to-right" evidence="13">
        <dbReference type="Rhea" id="RHEA:79276"/>
    </physiologicalReaction>
</comment>
<dbReference type="EMBL" id="GL377654">
    <property type="protein sequence ID" value="EFJ10366.1"/>
    <property type="molecule type" value="Genomic_DNA"/>
</dbReference>
<dbReference type="InterPro" id="IPR001128">
    <property type="entry name" value="Cyt_P450"/>
</dbReference>
<comment type="catalytic activity">
    <reaction evidence="12">
        <text>(13S)-hydroperoxy-(9Z,11E,15Z)-octadecatrienoate = etherolenate + H2O</text>
        <dbReference type="Rhea" id="RHEA:79271"/>
        <dbReference type="ChEBI" id="CHEBI:15377"/>
        <dbReference type="ChEBI" id="CHEBI:58757"/>
        <dbReference type="ChEBI" id="CHEBI:229758"/>
        <dbReference type="EC" id="4.2.1.183"/>
    </reaction>
    <physiologicalReaction direction="left-to-right" evidence="12">
        <dbReference type="Rhea" id="RHEA:79272"/>
    </physiologicalReaction>
</comment>
<evidence type="ECO:0000256" key="7">
    <source>
        <dbReference type="ARBA" id="ARBA00022832"/>
    </source>
</evidence>
<dbReference type="Gene3D" id="1.10.630.10">
    <property type="entry name" value="Cytochrome P450"/>
    <property type="match status" value="1"/>
</dbReference>
<keyword evidence="18" id="KW-1185">Reference proteome</keyword>
<dbReference type="GO" id="GO:0020037">
    <property type="term" value="F:heme binding"/>
    <property type="evidence" value="ECO:0007669"/>
    <property type="project" value="InterPro"/>
</dbReference>
<dbReference type="Gramene" id="EFJ10366">
    <property type="protein sequence ID" value="EFJ10366"/>
    <property type="gene ID" value="SELMODRAFT_183932"/>
</dbReference>
<dbReference type="PANTHER" id="PTHR24286">
    <property type="entry name" value="CYTOCHROME P450 26"/>
    <property type="match status" value="1"/>
</dbReference>
<keyword evidence="10" id="KW-0275">Fatty acid biosynthesis</keyword>
<dbReference type="GO" id="GO:0016705">
    <property type="term" value="F:oxidoreductase activity, acting on paired donors, with incorporation or reduction of molecular oxygen"/>
    <property type="evidence" value="ECO:0007669"/>
    <property type="project" value="InterPro"/>
</dbReference>
<keyword evidence="3" id="KW-0444">Lipid biosynthesis</keyword>
<evidence type="ECO:0000256" key="2">
    <source>
        <dbReference type="ARBA" id="ARBA00010617"/>
    </source>
</evidence>
<name>D8SYU8_SELML</name>
<comment type="function">
    <text evidence="14">Divinyl ether synthase involved in oxylipin biosynthesis. Catalyzes the conversion of (13S)-hydroperoxy-(9Z,11E)-octadecadienoate (13-HPOD) to etheroleate and (13S)-hydroperoxy-(9Z,11E,15Z)-octadecatrienoate (13-HPOT) to etherolenate. Has no activity with the corresponding 9-hydroperoxides (9-HPOD and 9-HPOT).</text>
</comment>
<dbReference type="Proteomes" id="UP000001514">
    <property type="component" value="Unassembled WGS sequence"/>
</dbReference>
<comment type="similarity">
    <text evidence="2">Belongs to the cytochrome P450 family.</text>
</comment>
<dbReference type="InterPro" id="IPR036396">
    <property type="entry name" value="Cyt_P450_sf"/>
</dbReference>
<evidence type="ECO:0000256" key="13">
    <source>
        <dbReference type="ARBA" id="ARBA00093254"/>
    </source>
</evidence>
<evidence type="ECO:0000256" key="14">
    <source>
        <dbReference type="ARBA" id="ARBA00093366"/>
    </source>
</evidence>
<dbReference type="STRING" id="88036.D8SYU8"/>
<evidence type="ECO:0000256" key="3">
    <source>
        <dbReference type="ARBA" id="ARBA00022516"/>
    </source>
</evidence>
<dbReference type="GO" id="GO:0031408">
    <property type="term" value="P:oxylipin biosynthetic process"/>
    <property type="evidence" value="ECO:0007669"/>
    <property type="project" value="UniProtKB-KW"/>
</dbReference>
<dbReference type="eggNOG" id="ENOG502QQNS">
    <property type="taxonomic scope" value="Eukaryota"/>
</dbReference>
<evidence type="ECO:0000256" key="8">
    <source>
        <dbReference type="ARBA" id="ARBA00023004"/>
    </source>
</evidence>
<evidence type="ECO:0000256" key="12">
    <source>
        <dbReference type="ARBA" id="ARBA00093247"/>
    </source>
</evidence>
<dbReference type="GO" id="GO:0006633">
    <property type="term" value="P:fatty acid biosynthetic process"/>
    <property type="evidence" value="ECO:0007669"/>
    <property type="project" value="UniProtKB-KW"/>
</dbReference>
<evidence type="ECO:0000256" key="4">
    <source>
        <dbReference type="ARBA" id="ARBA00022617"/>
    </source>
</evidence>
<keyword evidence="11" id="KW-0456">Lyase</keyword>
<dbReference type="GO" id="GO:0005506">
    <property type="term" value="F:iron ion binding"/>
    <property type="evidence" value="ECO:0007669"/>
    <property type="project" value="InterPro"/>
</dbReference>
<dbReference type="CDD" id="cd11071">
    <property type="entry name" value="CYP74"/>
    <property type="match status" value="1"/>
</dbReference>
<evidence type="ECO:0000256" key="15">
    <source>
        <dbReference type="ARBA" id="ARBA00093599"/>
    </source>
</evidence>
<gene>
    <name evidence="17" type="ORF">SELMODRAFT_183932</name>
</gene>
<keyword evidence="5 16" id="KW-0479">Metal-binding</keyword>
<accession>D8SYU8</accession>
<sequence length="475" mass="53531">MPASGKEKPLKDVPGSYGVPVVGALKDRLDFYWFQGEVEFYKSRMAKNQSTVFRVNFPPGPPGFPEGHGIVLLDQVSYSVLLDNAKVDKRDTLIGSYMPDLAFTGGYRTLPYLDTAEEKHTTYKSLMFEILHESAQRFGPELSSAFDRTAQEWEAKIAKDGSVESLSTAGNMVIQFLYKTITHQDPMATMGDDPHSVYMAWTGVQFAGIAYTSLPHITEELLMHSFQLPFFPIKKKYEQIVEFFRSAGSGLLDLAVTKYGLDREEALHNLVFSFGINTRLGLLKMFPPILFFIARAGAEFQARLKQEIRGRIKKRKDAASIQALGDLKLVKATVLEVFRLMPSIFVAFGRARQDLEVESHDARYKIKKGELLGTHQYFVMRDPVVFKDPHSFVPDRFMGSEGAALLPHIVWSNGRETDSPTPTNKQCPGKNQAELIAVQFIAEMFLRYDSWEVTQESSVSATKLDVHLCKLVKRS</sequence>
<evidence type="ECO:0000256" key="6">
    <source>
        <dbReference type="ARBA" id="ARBA00022767"/>
    </source>
</evidence>
<keyword evidence="6" id="KW-0925">Oxylipin biosynthesis</keyword>
<dbReference type="GO" id="GO:0004497">
    <property type="term" value="F:monooxygenase activity"/>
    <property type="evidence" value="ECO:0000318"/>
    <property type="project" value="GO_Central"/>
</dbReference>
<dbReference type="EC" id="4.2.1.183" evidence="15"/>
<dbReference type="OrthoDB" id="2789670at2759"/>
<keyword evidence="8 16" id="KW-0408">Iron</keyword>
<keyword evidence="4 16" id="KW-0349">Heme</keyword>
<dbReference type="OMA" id="LYNFMWT"/>
<dbReference type="SUPFAM" id="SSF48264">
    <property type="entry name" value="Cytochrome P450"/>
    <property type="match status" value="1"/>
</dbReference>
<evidence type="ECO:0000256" key="11">
    <source>
        <dbReference type="ARBA" id="ARBA00023239"/>
    </source>
</evidence>
<evidence type="ECO:0000256" key="9">
    <source>
        <dbReference type="ARBA" id="ARBA00023098"/>
    </source>
</evidence>
<evidence type="ECO:0000256" key="16">
    <source>
        <dbReference type="PIRSR" id="PIRSR602403-1"/>
    </source>
</evidence>
<organism evidence="18">
    <name type="scientific">Selaginella moellendorffii</name>
    <name type="common">Spikemoss</name>
    <dbReference type="NCBI Taxonomy" id="88036"/>
    <lineage>
        <taxon>Eukaryota</taxon>
        <taxon>Viridiplantae</taxon>
        <taxon>Streptophyta</taxon>
        <taxon>Embryophyta</taxon>
        <taxon>Tracheophyta</taxon>
        <taxon>Lycopodiopsida</taxon>
        <taxon>Selaginellales</taxon>
        <taxon>Selaginellaceae</taxon>
        <taxon>Selaginella</taxon>
    </lineage>
</organism>
<comment type="cofactor">
    <cofactor evidence="1 16">
        <name>heme</name>
        <dbReference type="ChEBI" id="CHEBI:30413"/>
    </cofactor>
</comment>
<dbReference type="KEGG" id="smo:SELMODRAFT_183932"/>
<feature type="binding site" description="axial binding residue" evidence="16">
    <location>
        <position position="427"/>
    </location>
    <ligand>
        <name>heme</name>
        <dbReference type="ChEBI" id="CHEBI:30413"/>
    </ligand>
    <ligandPart>
        <name>Fe</name>
        <dbReference type="ChEBI" id="CHEBI:18248"/>
    </ligandPart>
</feature>
<evidence type="ECO:0000313" key="17">
    <source>
        <dbReference type="EMBL" id="EFJ10366.1"/>
    </source>
</evidence>
<keyword evidence="7" id="KW-0276">Fatty acid metabolism</keyword>
<dbReference type="GO" id="GO:0016836">
    <property type="term" value="F:hydro-lyase activity"/>
    <property type="evidence" value="ECO:0007669"/>
    <property type="project" value="UniProtKB-ARBA"/>
</dbReference>
<proteinExistence type="inferred from homology"/>
<evidence type="ECO:0000313" key="18">
    <source>
        <dbReference type="Proteomes" id="UP000001514"/>
    </source>
</evidence>
<dbReference type="FunFam" id="1.10.630.10:FF:000024">
    <property type="entry name" value="Allene oxide synthase, chloroplastic"/>
    <property type="match status" value="1"/>
</dbReference>
<dbReference type="Pfam" id="PF00067">
    <property type="entry name" value="p450"/>
    <property type="match status" value="1"/>
</dbReference>
<dbReference type="AlphaFoldDB" id="D8SYU8"/>
<keyword evidence="9" id="KW-0443">Lipid metabolism</keyword>
<protein>
    <recommendedName>
        <fullName evidence="15">etheroleic acid synthase</fullName>
        <ecNumber evidence="15">4.2.1.183</ecNumber>
    </recommendedName>
</protein>
<dbReference type="PANTHER" id="PTHR24286:SF255">
    <property type="entry name" value="ALLENE OXIDE SYNTHASE, CHLOROPLASTIC"/>
    <property type="match status" value="1"/>
</dbReference>